<reference evidence="1 2" key="1">
    <citation type="journal article" date="2018" name="Front. Microbiol.">
        <title>Genomic and genetic insights into a cosmopolitan fungus, Paecilomyces variotii (Eurotiales).</title>
        <authorList>
            <person name="Urquhart A.S."/>
            <person name="Mondo S.J."/>
            <person name="Makela M.R."/>
            <person name="Hane J.K."/>
            <person name="Wiebenga A."/>
            <person name="He G."/>
            <person name="Mihaltcheva S."/>
            <person name="Pangilinan J."/>
            <person name="Lipzen A."/>
            <person name="Barry K."/>
            <person name="de Vries R.P."/>
            <person name="Grigoriev I.V."/>
            <person name="Idnurm A."/>
        </authorList>
    </citation>
    <scope>NUCLEOTIDE SEQUENCE [LARGE SCALE GENOMIC DNA]</scope>
    <source>
        <strain evidence="1 2">CBS 101075</strain>
    </source>
</reference>
<organism evidence="1 2">
    <name type="scientific">Byssochlamys spectabilis</name>
    <name type="common">Paecilomyces variotii</name>
    <dbReference type="NCBI Taxonomy" id="264951"/>
    <lineage>
        <taxon>Eukaryota</taxon>
        <taxon>Fungi</taxon>
        <taxon>Dikarya</taxon>
        <taxon>Ascomycota</taxon>
        <taxon>Pezizomycotina</taxon>
        <taxon>Eurotiomycetes</taxon>
        <taxon>Eurotiomycetidae</taxon>
        <taxon>Eurotiales</taxon>
        <taxon>Thermoascaceae</taxon>
        <taxon>Paecilomyces</taxon>
    </lineage>
</organism>
<dbReference type="EMBL" id="RCNU01000002">
    <property type="protein sequence ID" value="RWQ98155.1"/>
    <property type="molecule type" value="Genomic_DNA"/>
</dbReference>
<evidence type="ECO:0000313" key="1">
    <source>
        <dbReference type="EMBL" id="RWQ98155.1"/>
    </source>
</evidence>
<keyword evidence="2" id="KW-1185">Reference proteome</keyword>
<dbReference type="RefSeq" id="XP_028487800.1">
    <property type="nucleotide sequence ID" value="XM_028633407.1"/>
</dbReference>
<protein>
    <submittedName>
        <fullName evidence="1">Uncharacterized protein</fullName>
    </submittedName>
</protein>
<accession>A0A443I278</accession>
<name>A0A443I278_BYSSP</name>
<proteinExistence type="predicted"/>
<dbReference type="STRING" id="264951.A0A443I278"/>
<dbReference type="AlphaFoldDB" id="A0A443I278"/>
<comment type="caution">
    <text evidence="1">The sequence shown here is derived from an EMBL/GenBank/DDBJ whole genome shotgun (WGS) entry which is preliminary data.</text>
</comment>
<gene>
    <name evidence="1" type="ORF">C8Q69DRAFT_517107</name>
</gene>
<dbReference type="VEuPathDB" id="FungiDB:C8Q69DRAFT_517107"/>
<dbReference type="GeneID" id="39602684"/>
<evidence type="ECO:0000313" key="2">
    <source>
        <dbReference type="Proteomes" id="UP000283841"/>
    </source>
</evidence>
<dbReference type="Proteomes" id="UP000283841">
    <property type="component" value="Unassembled WGS sequence"/>
</dbReference>
<sequence>MAGAYSRLSPELMLIILGHVPDLPSLYRLICASAKANAAFESHPGHLLDKIIERSIPDFKHLARMVAILGSLSIQTSPNAHSGNPPSQPTFETLVNKYKNLPKDVLTSAPPSFAFTAGTPGPRYLLLTAYRIENLRPRCVATLLQNVHEQLFSRPVNGKTEEEPDHTLKQFRPGVSFTPAALWYPSCIDRFWVERALWKLIIYWNIRAIDPDVATVHPDFRRYSVKIRHISPSIGPEMNSVHLYESEEMNCVSAAIQEFLDCESFELFTAFFERTRGHTLRSSWGRAQPTQVFLPFFGWAKLLN</sequence>